<protein>
    <submittedName>
        <fullName evidence="1">Uncharacterized protein</fullName>
    </submittedName>
</protein>
<dbReference type="Proteomes" id="UP000242715">
    <property type="component" value="Unassembled WGS sequence"/>
</dbReference>
<reference evidence="2" key="1">
    <citation type="journal article" date="2017" name="Front. Plant Sci.">
        <title>Climate Clever Clovers: New Paradigm to Reduce the Environmental Footprint of Ruminants by Breeding Low Methanogenic Forages Utilizing Haplotype Variation.</title>
        <authorList>
            <person name="Kaur P."/>
            <person name="Appels R."/>
            <person name="Bayer P.E."/>
            <person name="Keeble-Gagnere G."/>
            <person name="Wang J."/>
            <person name="Hirakawa H."/>
            <person name="Shirasawa K."/>
            <person name="Vercoe P."/>
            <person name="Stefanova K."/>
            <person name="Durmic Z."/>
            <person name="Nichols P."/>
            <person name="Revell C."/>
            <person name="Isobe S.N."/>
            <person name="Edwards D."/>
            <person name="Erskine W."/>
        </authorList>
    </citation>
    <scope>NUCLEOTIDE SEQUENCE [LARGE SCALE GENOMIC DNA]</scope>
    <source>
        <strain evidence="2">cv. Daliak</strain>
    </source>
</reference>
<evidence type="ECO:0000313" key="1">
    <source>
        <dbReference type="EMBL" id="GAU39535.1"/>
    </source>
</evidence>
<organism evidence="1 2">
    <name type="scientific">Trifolium subterraneum</name>
    <name type="common">Subterranean clover</name>
    <dbReference type="NCBI Taxonomy" id="3900"/>
    <lineage>
        <taxon>Eukaryota</taxon>
        <taxon>Viridiplantae</taxon>
        <taxon>Streptophyta</taxon>
        <taxon>Embryophyta</taxon>
        <taxon>Tracheophyta</taxon>
        <taxon>Spermatophyta</taxon>
        <taxon>Magnoliopsida</taxon>
        <taxon>eudicotyledons</taxon>
        <taxon>Gunneridae</taxon>
        <taxon>Pentapetalae</taxon>
        <taxon>rosids</taxon>
        <taxon>fabids</taxon>
        <taxon>Fabales</taxon>
        <taxon>Fabaceae</taxon>
        <taxon>Papilionoideae</taxon>
        <taxon>50 kb inversion clade</taxon>
        <taxon>NPAAA clade</taxon>
        <taxon>Hologalegina</taxon>
        <taxon>IRL clade</taxon>
        <taxon>Trifolieae</taxon>
        <taxon>Trifolium</taxon>
    </lineage>
</organism>
<accession>A0A2Z6NUD5</accession>
<proteinExistence type="predicted"/>
<gene>
    <name evidence="1" type="ORF">TSUD_37880</name>
</gene>
<sequence>MGICRDEMEEEYSPKWGMRTENILDGEVKNHPLNPRSMDIPSNNHVPAVAITTSYSNIYYVFNGDKIFKPVFAELIKNTNLELVILNQESTSFFQVQNRMDVFAKSVACQHYHE</sequence>
<name>A0A2Z6NUD5_TRISU</name>
<dbReference type="AlphaFoldDB" id="A0A2Z6NUD5"/>
<dbReference type="EMBL" id="DF973767">
    <property type="protein sequence ID" value="GAU39535.1"/>
    <property type="molecule type" value="Genomic_DNA"/>
</dbReference>
<keyword evidence="2" id="KW-1185">Reference proteome</keyword>
<evidence type="ECO:0000313" key="2">
    <source>
        <dbReference type="Proteomes" id="UP000242715"/>
    </source>
</evidence>